<feature type="domain" description="Glycosyl transferase CAP10" evidence="2">
    <location>
        <begin position="191"/>
        <end position="427"/>
    </location>
</feature>
<accession>A0A6G1GJU6</accession>
<keyword evidence="4" id="KW-1185">Reference proteome</keyword>
<evidence type="ECO:0000313" key="4">
    <source>
        <dbReference type="Proteomes" id="UP000800041"/>
    </source>
</evidence>
<name>A0A6G1GJU6_9PEZI</name>
<dbReference type="OrthoDB" id="202415at2759"/>
<evidence type="ECO:0000313" key="3">
    <source>
        <dbReference type="EMBL" id="KAF1981029.1"/>
    </source>
</evidence>
<dbReference type="InterPro" id="IPR006598">
    <property type="entry name" value="CAP10"/>
</dbReference>
<dbReference type="PANTHER" id="PTHR12203:SF107">
    <property type="entry name" value="GLYCOSYL TRANSFERASE CAP10 DOMAIN-CONTAINING PROTEIN"/>
    <property type="match status" value="1"/>
</dbReference>
<dbReference type="PANTHER" id="PTHR12203">
    <property type="entry name" value="KDEL LYS-ASP-GLU-LEU CONTAINING - RELATED"/>
    <property type="match status" value="1"/>
</dbReference>
<dbReference type="Proteomes" id="UP000800041">
    <property type="component" value="Unassembled WGS sequence"/>
</dbReference>
<keyword evidence="1" id="KW-0472">Membrane</keyword>
<evidence type="ECO:0000256" key="1">
    <source>
        <dbReference type="SAM" id="Phobius"/>
    </source>
</evidence>
<keyword evidence="1" id="KW-1133">Transmembrane helix</keyword>
<dbReference type="SMART" id="SM00672">
    <property type="entry name" value="CAP10"/>
    <property type="match status" value="1"/>
</dbReference>
<organism evidence="3 4">
    <name type="scientific">Aulographum hederae CBS 113979</name>
    <dbReference type="NCBI Taxonomy" id="1176131"/>
    <lineage>
        <taxon>Eukaryota</taxon>
        <taxon>Fungi</taxon>
        <taxon>Dikarya</taxon>
        <taxon>Ascomycota</taxon>
        <taxon>Pezizomycotina</taxon>
        <taxon>Dothideomycetes</taxon>
        <taxon>Pleosporomycetidae</taxon>
        <taxon>Aulographales</taxon>
        <taxon>Aulographaceae</taxon>
    </lineage>
</organism>
<dbReference type="AlphaFoldDB" id="A0A6G1GJU6"/>
<reference evidence="3" key="1">
    <citation type="journal article" date="2020" name="Stud. Mycol.">
        <title>101 Dothideomycetes genomes: a test case for predicting lifestyles and emergence of pathogens.</title>
        <authorList>
            <person name="Haridas S."/>
            <person name="Albert R."/>
            <person name="Binder M."/>
            <person name="Bloem J."/>
            <person name="Labutti K."/>
            <person name="Salamov A."/>
            <person name="Andreopoulos B."/>
            <person name="Baker S."/>
            <person name="Barry K."/>
            <person name="Bills G."/>
            <person name="Bluhm B."/>
            <person name="Cannon C."/>
            <person name="Castanera R."/>
            <person name="Culley D."/>
            <person name="Daum C."/>
            <person name="Ezra D."/>
            <person name="Gonzalez J."/>
            <person name="Henrissat B."/>
            <person name="Kuo A."/>
            <person name="Liang C."/>
            <person name="Lipzen A."/>
            <person name="Lutzoni F."/>
            <person name="Magnuson J."/>
            <person name="Mondo S."/>
            <person name="Nolan M."/>
            <person name="Ohm R."/>
            <person name="Pangilinan J."/>
            <person name="Park H.-J."/>
            <person name="Ramirez L."/>
            <person name="Alfaro M."/>
            <person name="Sun H."/>
            <person name="Tritt A."/>
            <person name="Yoshinaga Y."/>
            <person name="Zwiers L.-H."/>
            <person name="Turgeon B."/>
            <person name="Goodwin S."/>
            <person name="Spatafora J."/>
            <person name="Crous P."/>
            <person name="Grigoriev I."/>
        </authorList>
    </citation>
    <scope>NUCLEOTIDE SEQUENCE</scope>
    <source>
        <strain evidence="3">CBS 113979</strain>
    </source>
</reference>
<feature type="transmembrane region" description="Helical" evidence="1">
    <location>
        <begin position="12"/>
        <end position="33"/>
    </location>
</feature>
<sequence>MKTMATAVARHRVSAFLSIFTVILTALYIVAIFPRKPHYSSHLPTSRPLGQGSRPTTSRAVVGNSEVPLLQTPSPVLPSPPVATRPIQFDAPAVPAELSGDYGLSDEQCDLYFPDLYQEIDRAASYARDHGNISTDDLDISWKKDGLVRAMIHDRKLYILNATYSGAGYNIRRSLAILGSINRAMVAYQGPIPDTEFTFSVNDIADPDHVGKPVWTFSRLAENEQQWLMPDFGYWSWELELVGEYEDVRSRIAAIEEPFLEKTAKALWRGAKNNDLRTDLLRVAEESGSQWGDIQEIKWASRTRISSHTKGNAIPIPEHCKYQYLIQTEGASYSGRGKYLQNCNSVVIIHKRRWIENYHHLLIADGPHQNFVEVERNFSDLPQTMHDLVVDPANAEKIANNSVKMFRDRYLTPAAQACYWRRLLSAWSEVSPKPELYDAGDVADQSKSLVDVDGGRKLRGIPYETYVLTAFDQSLNCGWFRRMFRRC</sequence>
<proteinExistence type="predicted"/>
<gene>
    <name evidence="3" type="ORF">K402DRAFT_252470</name>
</gene>
<evidence type="ECO:0000259" key="2">
    <source>
        <dbReference type="SMART" id="SM00672"/>
    </source>
</evidence>
<dbReference type="InterPro" id="IPR051091">
    <property type="entry name" value="O-Glucosyltr/Glycosyltrsf_90"/>
</dbReference>
<protein>
    <submittedName>
        <fullName evidence="3">DUF821 domain-containing protein</fullName>
    </submittedName>
</protein>
<dbReference type="Pfam" id="PF05686">
    <property type="entry name" value="Glyco_transf_90"/>
    <property type="match status" value="1"/>
</dbReference>
<dbReference type="EMBL" id="ML977210">
    <property type="protein sequence ID" value="KAF1981029.1"/>
    <property type="molecule type" value="Genomic_DNA"/>
</dbReference>
<keyword evidence="1" id="KW-0812">Transmembrane</keyword>